<dbReference type="InterPro" id="IPR005346">
    <property type="entry name" value="RnfH"/>
</dbReference>
<dbReference type="EMBL" id="BAAAFR010000001">
    <property type="protein sequence ID" value="GAA0308616.1"/>
    <property type="molecule type" value="Genomic_DNA"/>
</dbReference>
<organism evidence="3 4">
    <name type="scientific">Psychrobacter aestuarii</name>
    <dbReference type="NCBI Taxonomy" id="556327"/>
    <lineage>
        <taxon>Bacteria</taxon>
        <taxon>Pseudomonadati</taxon>
        <taxon>Pseudomonadota</taxon>
        <taxon>Gammaproteobacteria</taxon>
        <taxon>Moraxellales</taxon>
        <taxon>Moraxellaceae</taxon>
        <taxon>Psychrobacter</taxon>
    </lineage>
</organism>
<dbReference type="InterPro" id="IPR037021">
    <property type="entry name" value="RnfH_sf"/>
</dbReference>
<sequence length="144" mass="16595">MAHRHSLDCALGIGLGADWLGYDVDRLITIYLAYAEDALTQHYEVLQVPTGSSIYTVLKDAGWLARFTDLGAWCETVRMLDTPDNKHWRVGIYAQKQPLSYIVQPFDRIEVYRSLEADPMKQRKAKTPPKKPHVRKPRIKKSKR</sequence>
<feature type="compositionally biased region" description="Basic residues" evidence="2">
    <location>
        <begin position="122"/>
        <end position="144"/>
    </location>
</feature>
<protein>
    <submittedName>
        <fullName evidence="3">Uncharacterized protein</fullName>
    </submittedName>
</protein>
<evidence type="ECO:0000256" key="2">
    <source>
        <dbReference type="SAM" id="MobiDB-lite"/>
    </source>
</evidence>
<accession>A0ABN0VKC9</accession>
<feature type="region of interest" description="Disordered" evidence="2">
    <location>
        <begin position="117"/>
        <end position="144"/>
    </location>
</feature>
<evidence type="ECO:0000313" key="3">
    <source>
        <dbReference type="EMBL" id="GAA0308616.1"/>
    </source>
</evidence>
<dbReference type="InterPro" id="IPR016155">
    <property type="entry name" value="Mopterin_synth/thiamin_S_b"/>
</dbReference>
<evidence type="ECO:0000256" key="1">
    <source>
        <dbReference type="ARBA" id="ARBA00010645"/>
    </source>
</evidence>
<comment type="caution">
    <text evidence="3">The sequence shown here is derived from an EMBL/GenBank/DDBJ whole genome shotgun (WGS) entry which is preliminary data.</text>
</comment>
<proteinExistence type="inferred from homology"/>
<dbReference type="Gene3D" id="3.10.20.280">
    <property type="entry name" value="RnfH-like"/>
    <property type="match status" value="1"/>
</dbReference>
<dbReference type="Proteomes" id="UP001501787">
    <property type="component" value="Unassembled WGS sequence"/>
</dbReference>
<reference evidence="3 4" key="1">
    <citation type="journal article" date="2019" name="Int. J. Syst. Evol. Microbiol.">
        <title>The Global Catalogue of Microorganisms (GCM) 10K type strain sequencing project: providing services to taxonomists for standard genome sequencing and annotation.</title>
        <authorList>
            <consortium name="The Broad Institute Genomics Platform"/>
            <consortium name="The Broad Institute Genome Sequencing Center for Infectious Disease"/>
            <person name="Wu L."/>
            <person name="Ma J."/>
        </authorList>
    </citation>
    <scope>NUCLEOTIDE SEQUENCE [LARGE SCALE GENOMIC DNA]</scope>
    <source>
        <strain evidence="3 4">JCM 16343</strain>
    </source>
</reference>
<keyword evidence="4" id="KW-1185">Reference proteome</keyword>
<gene>
    <name evidence="3" type="ORF">GCM10009129_02160</name>
</gene>
<dbReference type="SUPFAM" id="SSF54285">
    <property type="entry name" value="MoaD/ThiS"/>
    <property type="match status" value="1"/>
</dbReference>
<comment type="similarity">
    <text evidence="1">Belongs to the UPF0125 (RnfH) family.</text>
</comment>
<name>A0ABN0VKC9_9GAMM</name>
<dbReference type="Pfam" id="PF03658">
    <property type="entry name" value="Ub-RnfH"/>
    <property type="match status" value="1"/>
</dbReference>
<evidence type="ECO:0000313" key="4">
    <source>
        <dbReference type="Proteomes" id="UP001501787"/>
    </source>
</evidence>